<reference evidence="2" key="2">
    <citation type="submission" date="2020-09" db="EMBL/GenBank/DDBJ databases">
        <authorList>
            <person name="Kikuchi T."/>
        </authorList>
    </citation>
    <scope>NUCLEOTIDE SEQUENCE</scope>
    <source>
        <strain evidence="2">Ka4C1</strain>
    </source>
</reference>
<gene>
    <name evidence="2" type="ORF">BXYJ_LOCUS3088</name>
</gene>
<evidence type="ECO:0000313" key="2">
    <source>
        <dbReference type="EMBL" id="CAD5213554.1"/>
    </source>
</evidence>
<sequence>MSQEFADNFVFAEFLDVWGPKPSRASPSVIPSPVPSQGFDSRPSSTSSAPSGYSSYECPSPTYSEWSTASETLFQPTQYCAVQPQYIGQTGYYNQPQYYCPPANAQTQYPMGMGSYGMPMAYQPQPAPYQPQGHLCQRDANYDVCFCRHCMQKSRKPYRHN</sequence>
<dbReference type="WBParaSite" id="BXY_1175900.1">
    <property type="protein sequence ID" value="BXY_1175900.1"/>
    <property type="gene ID" value="BXY_1175900"/>
</dbReference>
<organism evidence="3 5">
    <name type="scientific">Bursaphelenchus xylophilus</name>
    <name type="common">Pinewood nematode worm</name>
    <name type="synonym">Aphelenchoides xylophilus</name>
    <dbReference type="NCBI Taxonomy" id="6326"/>
    <lineage>
        <taxon>Eukaryota</taxon>
        <taxon>Metazoa</taxon>
        <taxon>Ecdysozoa</taxon>
        <taxon>Nematoda</taxon>
        <taxon>Chromadorea</taxon>
        <taxon>Rhabditida</taxon>
        <taxon>Tylenchina</taxon>
        <taxon>Tylenchomorpha</taxon>
        <taxon>Aphelenchoidea</taxon>
        <taxon>Aphelenchoididae</taxon>
        <taxon>Bursaphelenchus</taxon>
    </lineage>
</organism>
<evidence type="ECO:0000313" key="5">
    <source>
        <dbReference type="WBParaSite" id="BXY_1175900.1"/>
    </source>
</evidence>
<evidence type="ECO:0000313" key="4">
    <source>
        <dbReference type="Proteomes" id="UP000659654"/>
    </source>
</evidence>
<dbReference type="EMBL" id="CAJFCV020000002">
    <property type="protein sequence ID" value="CAG9092760.1"/>
    <property type="molecule type" value="Genomic_DNA"/>
</dbReference>
<feature type="region of interest" description="Disordered" evidence="1">
    <location>
        <begin position="19"/>
        <end position="57"/>
    </location>
</feature>
<dbReference type="Proteomes" id="UP000659654">
    <property type="component" value="Unassembled WGS sequence"/>
</dbReference>
<feature type="compositionally biased region" description="Low complexity" evidence="1">
    <location>
        <begin position="22"/>
        <end position="31"/>
    </location>
</feature>
<protein>
    <submittedName>
        <fullName evidence="2">(pine wood nematode) hypothetical protein</fullName>
    </submittedName>
</protein>
<keyword evidence="4" id="KW-1185">Reference proteome</keyword>
<evidence type="ECO:0000313" key="3">
    <source>
        <dbReference type="Proteomes" id="UP000095284"/>
    </source>
</evidence>
<name>A0A1I7SFE7_BURXY</name>
<accession>A0A1I7SFE7</accession>
<dbReference type="Proteomes" id="UP000095284">
    <property type="component" value="Unplaced"/>
</dbReference>
<reference evidence="5" key="1">
    <citation type="submission" date="2016-11" db="UniProtKB">
        <authorList>
            <consortium name="WormBaseParasite"/>
        </authorList>
    </citation>
    <scope>IDENTIFICATION</scope>
</reference>
<evidence type="ECO:0000256" key="1">
    <source>
        <dbReference type="SAM" id="MobiDB-lite"/>
    </source>
</evidence>
<dbReference type="EMBL" id="CAJFDI010000002">
    <property type="protein sequence ID" value="CAD5213554.1"/>
    <property type="molecule type" value="Genomic_DNA"/>
</dbReference>
<dbReference type="AlphaFoldDB" id="A0A1I7SFE7"/>
<feature type="compositionally biased region" description="Low complexity" evidence="1">
    <location>
        <begin position="41"/>
        <end position="55"/>
    </location>
</feature>
<dbReference type="Proteomes" id="UP000582659">
    <property type="component" value="Unassembled WGS sequence"/>
</dbReference>
<proteinExistence type="predicted"/>